<dbReference type="RefSeq" id="WP_149561301.1">
    <property type="nucleotide sequence ID" value="NZ_CP040804.1"/>
</dbReference>
<dbReference type="EMBL" id="CP040804">
    <property type="protein sequence ID" value="QEM32619.1"/>
    <property type="molecule type" value="Genomic_DNA"/>
</dbReference>
<dbReference type="PANTHER" id="PTHR33408">
    <property type="entry name" value="TRANSPOSASE"/>
    <property type="match status" value="1"/>
</dbReference>
<dbReference type="Proteomes" id="UP000322622">
    <property type="component" value="Chromosome"/>
</dbReference>
<feature type="domain" description="Transposase InsH N-terminal" evidence="2">
    <location>
        <begin position="18"/>
        <end position="115"/>
    </location>
</feature>
<evidence type="ECO:0000259" key="2">
    <source>
        <dbReference type="Pfam" id="PF05598"/>
    </source>
</evidence>
<feature type="region of interest" description="Disordered" evidence="1">
    <location>
        <begin position="192"/>
        <end position="213"/>
    </location>
</feature>
<dbReference type="NCBIfam" id="NF033551">
    <property type="entry name" value="transpos_IS1182"/>
    <property type="match status" value="1"/>
</dbReference>
<proteinExistence type="predicted"/>
<dbReference type="InterPro" id="IPR047629">
    <property type="entry name" value="IS1182_transpos"/>
</dbReference>
<sequence>MFHKENPEYNRRQVGFYTLDELVPKDHFLRKVEETIDFSFIYDLVEDSYSSDNGRPSLDPVLLVKIPLIQCFYGIRSMRQTIKDIEVNTAYRWFLGLSLNDKVPHFTTYGKNYSRRFQNKEVLAHIFSHVLHHVLEAGLIDPSEIFIDGTHIKAAANNHKYKTVVIDQKAKFMSEQLEIEINLDRRKHAKKLLKPAKKSEAKPKKQSTTDPDSGWFHKGEHKEVFAYNAQVACDKHGWALAYTVEAGNIHDSQAFSALFVKLEPFSPEFIIADSGYKTPSIAKFLLEKGITPVFPYTRPRGKKDFLRPKDFVYDEHFDCYLCPENQVLTYRTTTREGYREYKSNPKICKTCPLLAICTESRQNQKVVVRHIWKDALEVCEDIRHQSGMKERYQHRKETIERLFGTAKEYHNLRYTREKGKSKMEDKVGLTLACLNIKKLVKMMTGKTYNSTQISQYYWIIGELGKNIKKTNIKNDVCLHSGRTNLVLFLFVKRIRKADFQLYLKIVCSKPKSNPIFGIILKNIGKEMHYDKVSYYLLY</sequence>
<organism evidence="4 5">
    <name type="scientific">Streptococcus salivarius</name>
    <dbReference type="NCBI Taxonomy" id="1304"/>
    <lineage>
        <taxon>Bacteria</taxon>
        <taxon>Bacillati</taxon>
        <taxon>Bacillota</taxon>
        <taxon>Bacilli</taxon>
        <taxon>Lactobacillales</taxon>
        <taxon>Streptococcaceae</taxon>
        <taxon>Streptococcus</taxon>
    </lineage>
</organism>
<evidence type="ECO:0000259" key="3">
    <source>
        <dbReference type="Pfam" id="PF13751"/>
    </source>
</evidence>
<protein>
    <submittedName>
        <fullName evidence="4">IS1182 family transposase</fullName>
    </submittedName>
</protein>
<dbReference type="InterPro" id="IPR025668">
    <property type="entry name" value="Tnp_DDE_dom"/>
</dbReference>
<dbReference type="Pfam" id="PF05598">
    <property type="entry name" value="DUF772"/>
    <property type="match status" value="1"/>
</dbReference>
<gene>
    <name evidence="4" type="ORF">FHI56_06845</name>
</gene>
<dbReference type="PANTHER" id="PTHR33408:SF2">
    <property type="entry name" value="TRANSPOSASE DDE DOMAIN-CONTAINING PROTEIN"/>
    <property type="match status" value="1"/>
</dbReference>
<dbReference type="AlphaFoldDB" id="A0AB37CL94"/>
<evidence type="ECO:0000256" key="1">
    <source>
        <dbReference type="SAM" id="MobiDB-lite"/>
    </source>
</evidence>
<reference evidence="4 5" key="1">
    <citation type="submission" date="2019-06" db="EMBL/GenBank/DDBJ databases">
        <title>Complete genome sequence of Streptococcus salivarius LAB813.</title>
        <authorList>
            <person name="Levesque C.M."/>
            <person name="Gong S.-G."/>
            <person name="Dufour D."/>
            <person name="Barbour A."/>
        </authorList>
    </citation>
    <scope>NUCLEOTIDE SEQUENCE [LARGE SCALE GENOMIC DNA]</scope>
    <source>
        <strain evidence="4 5">LAB813</strain>
    </source>
</reference>
<accession>A0AB37CL94</accession>
<feature type="domain" description="Transposase DDE" evidence="3">
    <location>
        <begin position="321"/>
        <end position="440"/>
    </location>
</feature>
<dbReference type="Pfam" id="PF13751">
    <property type="entry name" value="DDE_Tnp_1_6"/>
    <property type="match status" value="1"/>
</dbReference>
<evidence type="ECO:0000313" key="4">
    <source>
        <dbReference type="EMBL" id="QEM32619.1"/>
    </source>
</evidence>
<name>A0AB37CL94_STRSL</name>
<evidence type="ECO:0000313" key="5">
    <source>
        <dbReference type="Proteomes" id="UP000322622"/>
    </source>
</evidence>
<dbReference type="InterPro" id="IPR008490">
    <property type="entry name" value="Transposase_InsH_N"/>
</dbReference>